<feature type="transmembrane region" description="Helical" evidence="10">
    <location>
        <begin position="189"/>
        <end position="215"/>
    </location>
</feature>
<feature type="transmembrane region" description="Helical" evidence="10">
    <location>
        <begin position="389"/>
        <end position="407"/>
    </location>
</feature>
<accession>A0A1H6LVX5</accession>
<feature type="transmembrane region" description="Helical" evidence="10">
    <location>
        <begin position="413"/>
        <end position="432"/>
    </location>
</feature>
<dbReference type="InterPro" id="IPR004268">
    <property type="entry name" value="MurJ"/>
</dbReference>
<dbReference type="PRINTS" id="PR01806">
    <property type="entry name" value="VIRFACTRMVIN"/>
</dbReference>
<dbReference type="GO" id="GO:0071555">
    <property type="term" value="P:cell wall organization"/>
    <property type="evidence" value="ECO:0007669"/>
    <property type="project" value="UniProtKB-UniRule"/>
</dbReference>
<dbReference type="GO" id="GO:0015648">
    <property type="term" value="F:lipid-linked peptidoglycan transporter activity"/>
    <property type="evidence" value="ECO:0007669"/>
    <property type="project" value="UniProtKB-UniRule"/>
</dbReference>
<feature type="transmembrane region" description="Helical" evidence="10">
    <location>
        <begin position="93"/>
        <end position="119"/>
    </location>
</feature>
<evidence type="ECO:0000256" key="9">
    <source>
        <dbReference type="ARBA" id="ARBA00061532"/>
    </source>
</evidence>
<protein>
    <recommendedName>
        <fullName evidence="10">Probable lipid II flippase MurJ</fullName>
    </recommendedName>
</protein>
<dbReference type="GO" id="GO:0009252">
    <property type="term" value="P:peptidoglycan biosynthetic process"/>
    <property type="evidence" value="ECO:0007669"/>
    <property type="project" value="UniProtKB-UniRule"/>
</dbReference>
<comment type="function">
    <text evidence="8 10 11">Involved in peptidoglycan biosynthesis. Transports lipid-linked peptidoglycan precursors from the inner to the outer leaflet of the cytoplasmic membrane.</text>
</comment>
<evidence type="ECO:0000313" key="12">
    <source>
        <dbReference type="EMBL" id="SEH89678.1"/>
    </source>
</evidence>
<dbReference type="Pfam" id="PF03023">
    <property type="entry name" value="MurJ"/>
    <property type="match status" value="1"/>
</dbReference>
<keyword evidence="5 10" id="KW-0573">Peptidoglycan synthesis</keyword>
<name>A0A1H6LVX5_9GAMM</name>
<dbReference type="GO" id="GO:0005886">
    <property type="term" value="C:plasma membrane"/>
    <property type="evidence" value="ECO:0007669"/>
    <property type="project" value="UniProtKB-SubCell"/>
</dbReference>
<feature type="transmembrane region" description="Helical" evidence="10">
    <location>
        <begin position="357"/>
        <end position="377"/>
    </location>
</feature>
<keyword evidence="10 11" id="KW-0961">Cell wall biogenesis/degradation</keyword>
<evidence type="ECO:0000256" key="8">
    <source>
        <dbReference type="ARBA" id="ARBA00060041"/>
    </source>
</evidence>
<dbReference type="Proteomes" id="UP000198988">
    <property type="component" value="Unassembled WGS sequence"/>
</dbReference>
<comment type="subcellular location">
    <subcellularLocation>
        <location evidence="10">Cell inner membrane</location>
        <topology evidence="10">Multi-pass membrane protein</topology>
    </subcellularLocation>
    <subcellularLocation>
        <location evidence="1">Cell membrane</location>
        <topology evidence="1">Multi-pass membrane protein</topology>
    </subcellularLocation>
</comment>
<keyword evidence="6 10" id="KW-1133">Transmembrane helix</keyword>
<dbReference type="EMBL" id="CDSC02000301">
    <property type="protein sequence ID" value="SEH89678.1"/>
    <property type="molecule type" value="Genomic_DNA"/>
</dbReference>
<evidence type="ECO:0000256" key="4">
    <source>
        <dbReference type="ARBA" id="ARBA00022960"/>
    </source>
</evidence>
<dbReference type="GO" id="GO:0008360">
    <property type="term" value="P:regulation of cell shape"/>
    <property type="evidence" value="ECO:0007669"/>
    <property type="project" value="UniProtKB-UniRule"/>
</dbReference>
<dbReference type="PIRSF" id="PIRSF002869">
    <property type="entry name" value="MviN"/>
    <property type="match status" value="1"/>
</dbReference>
<feature type="transmembrane region" description="Helical" evidence="10">
    <location>
        <begin position="477"/>
        <end position="497"/>
    </location>
</feature>
<gene>
    <name evidence="10" type="primary">murJ</name>
    <name evidence="12" type="ORF">BAZSYMA_ACONTIG00011_13</name>
</gene>
<keyword evidence="4 10" id="KW-0133">Cell shape</keyword>
<organism evidence="12 13">
    <name type="scientific">Bathymodiolus azoricus thioautotrophic gill symbiont</name>
    <dbReference type="NCBI Taxonomy" id="235205"/>
    <lineage>
        <taxon>Bacteria</taxon>
        <taxon>Pseudomonadati</taxon>
        <taxon>Pseudomonadota</taxon>
        <taxon>Gammaproteobacteria</taxon>
        <taxon>sulfur-oxidizing symbionts</taxon>
    </lineage>
</organism>
<keyword evidence="2 10" id="KW-1003">Cell membrane</keyword>
<proteinExistence type="inferred from homology"/>
<dbReference type="PANTHER" id="PTHR47019:SF1">
    <property type="entry name" value="LIPID II FLIPPASE MURJ"/>
    <property type="match status" value="1"/>
</dbReference>
<feature type="transmembrane region" description="Helical" evidence="10">
    <location>
        <begin position="165"/>
        <end position="183"/>
    </location>
</feature>
<evidence type="ECO:0000256" key="5">
    <source>
        <dbReference type="ARBA" id="ARBA00022984"/>
    </source>
</evidence>
<dbReference type="InterPro" id="IPR051050">
    <property type="entry name" value="Lipid_II_flippase_MurJ/MviN"/>
</dbReference>
<evidence type="ECO:0000256" key="11">
    <source>
        <dbReference type="PIRNR" id="PIRNR002869"/>
    </source>
</evidence>
<dbReference type="HAMAP" id="MF_02078">
    <property type="entry name" value="MurJ_MviN"/>
    <property type="match status" value="1"/>
</dbReference>
<feature type="transmembrane region" description="Helical" evidence="10">
    <location>
        <begin position="444"/>
        <end position="465"/>
    </location>
</feature>
<keyword evidence="3 10" id="KW-0812">Transmembrane</keyword>
<dbReference type="RefSeq" id="WP_090716612.1">
    <property type="nucleotide sequence ID" value="NZ_CAESAP020000099.1"/>
</dbReference>
<evidence type="ECO:0000256" key="2">
    <source>
        <dbReference type="ARBA" id="ARBA00022475"/>
    </source>
</evidence>
<dbReference type="AlphaFoldDB" id="A0A1H6LVX5"/>
<evidence type="ECO:0000256" key="10">
    <source>
        <dbReference type="HAMAP-Rule" id="MF_02078"/>
    </source>
</evidence>
<reference evidence="13" key="1">
    <citation type="submission" date="2016-06" db="EMBL/GenBank/DDBJ databases">
        <authorList>
            <person name="Petersen J."/>
            <person name="Sayavedra L."/>
        </authorList>
    </citation>
    <scope>NUCLEOTIDE SEQUENCE [LARGE SCALE GENOMIC DNA]</scope>
    <source>
        <strain evidence="13">BazSymA</strain>
    </source>
</reference>
<evidence type="ECO:0000313" key="13">
    <source>
        <dbReference type="Proteomes" id="UP000198988"/>
    </source>
</evidence>
<keyword evidence="10" id="KW-0997">Cell inner membrane</keyword>
<dbReference type="UniPathway" id="UPA00219"/>
<keyword evidence="7 10" id="KW-0472">Membrane</keyword>
<evidence type="ECO:0000256" key="1">
    <source>
        <dbReference type="ARBA" id="ARBA00004651"/>
    </source>
</evidence>
<dbReference type="NCBIfam" id="TIGR01695">
    <property type="entry name" value="murJ_mviN"/>
    <property type="match status" value="1"/>
</dbReference>
<evidence type="ECO:0000256" key="7">
    <source>
        <dbReference type="ARBA" id="ARBA00023136"/>
    </source>
</evidence>
<dbReference type="GO" id="GO:0034204">
    <property type="term" value="P:lipid translocation"/>
    <property type="evidence" value="ECO:0007669"/>
    <property type="project" value="TreeGrafter"/>
</dbReference>
<dbReference type="PANTHER" id="PTHR47019">
    <property type="entry name" value="LIPID II FLIPPASE MURJ"/>
    <property type="match status" value="1"/>
</dbReference>
<feature type="transmembrane region" description="Helical" evidence="10">
    <location>
        <begin position="312"/>
        <end position="337"/>
    </location>
</feature>
<evidence type="ECO:0000256" key="3">
    <source>
        <dbReference type="ARBA" id="ARBA00022692"/>
    </source>
</evidence>
<dbReference type="OrthoDB" id="9816572at2"/>
<comment type="pathway">
    <text evidence="10">Cell wall biogenesis; peptidoglycan biosynthesis.</text>
</comment>
<dbReference type="CDD" id="cd13123">
    <property type="entry name" value="MATE_MurJ_like"/>
    <property type="match status" value="1"/>
</dbReference>
<keyword evidence="10 11" id="KW-0813">Transport</keyword>
<feature type="transmembrane region" description="Helical" evidence="10">
    <location>
        <begin position="236"/>
        <end position="262"/>
    </location>
</feature>
<feature type="transmembrane region" description="Helical" evidence="10">
    <location>
        <begin position="274"/>
        <end position="292"/>
    </location>
</feature>
<sequence>MDRSFLKSSSIVTMMTFLSRILGLARDYFVARYFGANDLTDAFLVAFRIPNFLRRLFGEGAFSQAFVPILANAKANHNEAEVQDMINHIGTKFLKILIILTVITVLIAPAIIFIFAWGFYFDADPTKFNLASDMLRITFPYLLLISLTAFSGSILNTYDKFAVPAFTPVLLNISMILCAVYLSKHLDTPIMALAWGVLIGGIVQLLFQIPFLLKIKKMPRLVHGDHKAIKTLKKRMLPALFGVSVSQINLLIDTMIATVLVSGSVSWLYYSDRLLELPLALIGIALATVALAKLSGHFANKDEDKFTHTVDYALKIGLILGAPACLGLVLLAEPLIVTLFQYEEFSAFAAHQSSLSLMAYGAGLMAFIMVKILAPVFLSRGDIKTPVKVGVIAMIANVFLNLIFAYYYAHMGLAVATSLSAVINASLLYYYLKQRNIFTFSQNFLKMFFKVLLATLIMVIFILNFNQDINYYLNADAWHRILTIASIISASAIIYFTSLRLLGIKAKHL</sequence>
<evidence type="ECO:0000256" key="6">
    <source>
        <dbReference type="ARBA" id="ARBA00022989"/>
    </source>
</evidence>
<feature type="transmembrane region" description="Helical" evidence="10">
    <location>
        <begin position="139"/>
        <end position="158"/>
    </location>
</feature>
<comment type="similarity">
    <text evidence="9 10 11">Belongs to the MurJ/MviN family.</text>
</comment>